<reference evidence="1" key="1">
    <citation type="submission" date="2023-04" db="EMBL/GenBank/DDBJ databases">
        <authorList>
            <consortium name="ELIXIR-Norway"/>
        </authorList>
    </citation>
    <scope>NUCLEOTIDE SEQUENCE [LARGE SCALE GENOMIC DNA]</scope>
</reference>
<organism evidence="1 2">
    <name type="scientific">Rangifer tarandus platyrhynchus</name>
    <name type="common">Svalbard reindeer</name>
    <dbReference type="NCBI Taxonomy" id="3082113"/>
    <lineage>
        <taxon>Eukaryota</taxon>
        <taxon>Metazoa</taxon>
        <taxon>Chordata</taxon>
        <taxon>Craniata</taxon>
        <taxon>Vertebrata</taxon>
        <taxon>Euteleostomi</taxon>
        <taxon>Mammalia</taxon>
        <taxon>Eutheria</taxon>
        <taxon>Laurasiatheria</taxon>
        <taxon>Artiodactyla</taxon>
        <taxon>Ruminantia</taxon>
        <taxon>Pecora</taxon>
        <taxon>Cervidae</taxon>
        <taxon>Odocoileinae</taxon>
        <taxon>Rangifer</taxon>
    </lineage>
</organism>
<keyword evidence="2" id="KW-1185">Reference proteome</keyword>
<protein>
    <submittedName>
        <fullName evidence="1">Uncharacterized protein</fullName>
    </submittedName>
</protein>
<gene>
    <name evidence="1" type="ORF">MRATA1EN1_LOCUS17033</name>
</gene>
<dbReference type="EMBL" id="OX459963">
    <property type="protein sequence ID" value="CAI9168071.1"/>
    <property type="molecule type" value="Genomic_DNA"/>
</dbReference>
<accession>A0ABN8Z4L3</accession>
<proteinExistence type="predicted"/>
<evidence type="ECO:0000313" key="1">
    <source>
        <dbReference type="EMBL" id="CAI9168071.1"/>
    </source>
</evidence>
<evidence type="ECO:0000313" key="2">
    <source>
        <dbReference type="Proteomes" id="UP001176941"/>
    </source>
</evidence>
<name>A0ABN8Z4L3_RANTA</name>
<dbReference type="Proteomes" id="UP001176941">
    <property type="component" value="Chromosome 27"/>
</dbReference>
<sequence>MDLPDPGRAHMPENKRLLVHFALGRAGSRLLGTGFSGCGAFGPLLAAGPGPLAVAASPVAGHSLEAPGLQGLHLMGSGALAATAAGHSGSSQLLLSRPRERAQAPYAPPWKRSRLSVPAAAERQPGCRVPAFSGRGRGRRRERVPTTLRRVGRNLCPAHRCYATRRKPVTKLRLSV</sequence>